<dbReference type="OrthoDB" id="8904808at2"/>
<evidence type="ECO:0000313" key="4">
    <source>
        <dbReference type="EMBL" id="EJZ81463.1"/>
    </source>
</evidence>
<protein>
    <submittedName>
        <fullName evidence="3">Putative membrane protein</fullName>
    </submittedName>
</protein>
<evidence type="ECO:0000313" key="5">
    <source>
        <dbReference type="Proteomes" id="UP000006078"/>
    </source>
</evidence>
<dbReference type="Pfam" id="PF10066">
    <property type="entry name" value="DUF2304"/>
    <property type="match status" value="1"/>
</dbReference>
<evidence type="ECO:0000256" key="2">
    <source>
        <dbReference type="SAM" id="Phobius"/>
    </source>
</evidence>
<dbReference type="EMBL" id="CAJZ01000201">
    <property type="protein sequence ID" value="CCI84069.1"/>
    <property type="molecule type" value="Genomic_DNA"/>
</dbReference>
<feature type="transmembrane region" description="Helical" evidence="2">
    <location>
        <begin position="6"/>
        <end position="22"/>
    </location>
</feature>
<feature type="region of interest" description="Disordered" evidence="1">
    <location>
        <begin position="109"/>
        <end position="140"/>
    </location>
</feature>
<proteinExistence type="predicted"/>
<dbReference type="STRING" id="29321.AAV33_05500"/>
<gene>
    <name evidence="3" type="ORF">BN46_1353</name>
    <name evidence="4" type="ORF">HMPREF9719_01650</name>
</gene>
<reference evidence="4 5" key="2">
    <citation type="submission" date="2012-08" db="EMBL/GenBank/DDBJ databases">
        <title>The Genome Sequence of Turicella otitidis ATCC 51513.</title>
        <authorList>
            <consortium name="The Broad Institute Genome Sequencing Platform"/>
            <person name="Earl A."/>
            <person name="Ward D."/>
            <person name="Feldgarden M."/>
            <person name="Gevers D."/>
            <person name="Huys G."/>
            <person name="Walker B."/>
            <person name="Young S.K."/>
            <person name="Zeng Q."/>
            <person name="Gargeya S."/>
            <person name="Fitzgerald M."/>
            <person name="Haas B."/>
            <person name="Abouelleil A."/>
            <person name="Alvarado L."/>
            <person name="Arachchi H.M."/>
            <person name="Berlin A.M."/>
            <person name="Chapman S.B."/>
            <person name="Goldberg J."/>
            <person name="Griggs A."/>
            <person name="Gujja S."/>
            <person name="Hansen M."/>
            <person name="Howarth C."/>
            <person name="Imamovic A."/>
            <person name="Larimer J."/>
            <person name="McCowen C."/>
            <person name="Montmayeur A."/>
            <person name="Murphy C."/>
            <person name="Neiman D."/>
            <person name="Pearson M."/>
            <person name="Priest M."/>
            <person name="Roberts A."/>
            <person name="Saif S."/>
            <person name="Shea T."/>
            <person name="Sisk P."/>
            <person name="Sykes S."/>
            <person name="Wortman J."/>
            <person name="Nusbaum C."/>
            <person name="Birren B."/>
        </authorList>
    </citation>
    <scope>NUCLEOTIDE SEQUENCE [LARGE SCALE GENOMIC DNA]</scope>
    <source>
        <strain evidence="4 5">ATCC 51513</strain>
    </source>
</reference>
<sequence>MTNAIQALLLVAAVALAVFFLLNRRKARAKAWVKILFGFFIIVIFWCVLRPDDLTVVANFLGVSRGTDLLLYALAIAFMFTTVSTWIRFRENELRYARLARAVALQNALRPGEEPRVPGAPHPELGNGRGESVTDSGSST</sequence>
<comment type="caution">
    <text evidence="3">The sequence shown here is derived from an EMBL/GenBank/DDBJ whole genome shotgun (WGS) entry which is preliminary data.</text>
</comment>
<dbReference type="PATRIC" id="fig|883169.3.peg.1589"/>
<keyword evidence="5" id="KW-1185">Reference proteome</keyword>
<evidence type="ECO:0000313" key="3">
    <source>
        <dbReference type="EMBL" id="CCI84069.1"/>
    </source>
</evidence>
<dbReference type="Proteomes" id="UP000006078">
    <property type="component" value="Unassembled WGS sequence"/>
</dbReference>
<name>I7LCL9_9CORY</name>
<reference evidence="3 6" key="1">
    <citation type="journal article" date="2012" name="J. Bacteriol.">
        <title>Draft Genome Sequence of Turicella otitidis ATCC 51513, Isolated from Middle Ear Fluid from a Child with Otitis Media.</title>
        <authorList>
            <person name="Brinkrolf K."/>
            <person name="Schneider J."/>
            <person name="Knecht M."/>
            <person name="Ruckert C."/>
            <person name="Tauch A."/>
        </authorList>
    </citation>
    <scope>NUCLEOTIDE SEQUENCE [LARGE SCALE GENOMIC DNA]</scope>
    <source>
        <strain evidence="3 6">ATCC 51513</strain>
    </source>
</reference>
<feature type="transmembrane region" description="Helical" evidence="2">
    <location>
        <begin position="69"/>
        <end position="89"/>
    </location>
</feature>
<evidence type="ECO:0000313" key="6">
    <source>
        <dbReference type="Proteomes" id="UP000011016"/>
    </source>
</evidence>
<dbReference type="Proteomes" id="UP000011016">
    <property type="component" value="Unassembled WGS sequence"/>
</dbReference>
<keyword evidence="2" id="KW-0472">Membrane</keyword>
<keyword evidence="2" id="KW-0812">Transmembrane</keyword>
<dbReference type="HOGENOM" id="CLU_140283_0_0_11"/>
<dbReference type="InterPro" id="IPR019277">
    <property type="entry name" value="DUF2304"/>
</dbReference>
<organism evidence="3 6">
    <name type="scientific">Corynebacterium otitidis ATCC 51513</name>
    <dbReference type="NCBI Taxonomy" id="883169"/>
    <lineage>
        <taxon>Bacteria</taxon>
        <taxon>Bacillati</taxon>
        <taxon>Actinomycetota</taxon>
        <taxon>Actinomycetes</taxon>
        <taxon>Mycobacteriales</taxon>
        <taxon>Corynebacteriaceae</taxon>
        <taxon>Corynebacterium</taxon>
    </lineage>
</organism>
<feature type="transmembrane region" description="Helical" evidence="2">
    <location>
        <begin position="31"/>
        <end position="49"/>
    </location>
</feature>
<keyword evidence="2" id="KW-1133">Transmembrane helix</keyword>
<evidence type="ECO:0000256" key="1">
    <source>
        <dbReference type="SAM" id="MobiDB-lite"/>
    </source>
</evidence>
<accession>I7LCL9</accession>
<dbReference type="eggNOG" id="COG2456">
    <property type="taxonomic scope" value="Bacteria"/>
</dbReference>
<dbReference type="AlphaFoldDB" id="I7LCL9"/>
<dbReference type="EMBL" id="AHAE01000076">
    <property type="protein sequence ID" value="EJZ81463.1"/>
    <property type="molecule type" value="Genomic_DNA"/>
</dbReference>
<dbReference type="RefSeq" id="WP_004601540.1">
    <property type="nucleotide sequence ID" value="NZ_HF541868.1"/>
</dbReference>